<feature type="non-terminal residue" evidence="2">
    <location>
        <position position="131"/>
    </location>
</feature>
<organism evidence="2 3">
    <name type="scientific">Nesidiocoris tenuis</name>
    <dbReference type="NCBI Taxonomy" id="355587"/>
    <lineage>
        <taxon>Eukaryota</taxon>
        <taxon>Metazoa</taxon>
        <taxon>Ecdysozoa</taxon>
        <taxon>Arthropoda</taxon>
        <taxon>Hexapoda</taxon>
        <taxon>Insecta</taxon>
        <taxon>Pterygota</taxon>
        <taxon>Neoptera</taxon>
        <taxon>Paraneoptera</taxon>
        <taxon>Hemiptera</taxon>
        <taxon>Heteroptera</taxon>
        <taxon>Panheteroptera</taxon>
        <taxon>Cimicomorpha</taxon>
        <taxon>Miridae</taxon>
        <taxon>Dicyphina</taxon>
        <taxon>Nesidiocoris</taxon>
    </lineage>
</organism>
<keyword evidence="3" id="KW-1185">Reference proteome</keyword>
<feature type="compositionally biased region" description="Polar residues" evidence="1">
    <location>
        <begin position="116"/>
        <end position="131"/>
    </location>
</feature>
<reference evidence="2 3" key="1">
    <citation type="submission" date="2020-02" db="EMBL/GenBank/DDBJ databases">
        <authorList>
            <person name="Ferguson B K."/>
        </authorList>
    </citation>
    <scope>NUCLEOTIDE SEQUENCE [LARGE SCALE GENOMIC DNA]</scope>
</reference>
<proteinExistence type="predicted"/>
<evidence type="ECO:0000313" key="2">
    <source>
        <dbReference type="EMBL" id="CAB0013240.1"/>
    </source>
</evidence>
<name>A0A6H5H6G5_9HEMI</name>
<evidence type="ECO:0000313" key="3">
    <source>
        <dbReference type="Proteomes" id="UP000479000"/>
    </source>
</evidence>
<accession>A0A6H5H6G5</accession>
<gene>
    <name evidence="2" type="ORF">NTEN_LOCUS17851</name>
</gene>
<evidence type="ECO:0000256" key="1">
    <source>
        <dbReference type="SAM" id="MobiDB-lite"/>
    </source>
</evidence>
<dbReference type="EMBL" id="CADCXU010026345">
    <property type="protein sequence ID" value="CAB0013240.1"/>
    <property type="molecule type" value="Genomic_DNA"/>
</dbReference>
<sequence length="131" mass="14731">MKQFSCSCYSRIGTYQEVNESTYRDCGDVPCSCRNMPHGAKNVNNSLCKSKNQPEIEMGTKPPAVCKSSYDEGEPRCTFLVKSESDQHPQDQLSRENLGVETQRGTRPRHHVYGGNSRQRNLQAETATTRA</sequence>
<dbReference type="Proteomes" id="UP000479000">
    <property type="component" value="Unassembled WGS sequence"/>
</dbReference>
<feature type="region of interest" description="Disordered" evidence="1">
    <location>
        <begin position="81"/>
        <end position="131"/>
    </location>
</feature>
<dbReference type="AlphaFoldDB" id="A0A6H5H6G5"/>
<protein>
    <submittedName>
        <fullName evidence="2">Uncharacterized protein</fullName>
    </submittedName>
</protein>